<evidence type="ECO:0000259" key="1">
    <source>
        <dbReference type="Pfam" id="PF00108"/>
    </source>
</evidence>
<organism evidence="3">
    <name type="scientific">hydrothermal vent metagenome</name>
    <dbReference type="NCBI Taxonomy" id="652676"/>
    <lineage>
        <taxon>unclassified sequences</taxon>
        <taxon>metagenomes</taxon>
        <taxon>ecological metagenomes</taxon>
    </lineage>
</organism>
<gene>
    <name evidence="3" type="ORF">MNBD_CHLOROFLEXI01-1848</name>
</gene>
<dbReference type="Pfam" id="PF22691">
    <property type="entry name" value="Thiolase_C_1"/>
    <property type="match status" value="1"/>
</dbReference>
<evidence type="ECO:0000259" key="2">
    <source>
        <dbReference type="Pfam" id="PF22691"/>
    </source>
</evidence>
<evidence type="ECO:0000313" key="3">
    <source>
        <dbReference type="EMBL" id="VAW33482.1"/>
    </source>
</evidence>
<dbReference type="CDD" id="cd00829">
    <property type="entry name" value="SCP-x_thiolase"/>
    <property type="match status" value="1"/>
</dbReference>
<feature type="domain" description="Thiolase C-terminal" evidence="2">
    <location>
        <begin position="234"/>
        <end position="379"/>
    </location>
</feature>
<keyword evidence="3" id="KW-0012">Acyltransferase</keyword>
<dbReference type="PANTHER" id="PTHR42870:SF6">
    <property type="entry name" value="ACETYL-COA C-ACYLTRANSFERASE"/>
    <property type="match status" value="1"/>
</dbReference>
<dbReference type="SUPFAM" id="SSF53901">
    <property type="entry name" value="Thiolase-like"/>
    <property type="match status" value="1"/>
</dbReference>
<protein>
    <submittedName>
        <fullName evidence="3">Acetyl CoA synthase (Acetyl-CoA c-acetyltransferase)</fullName>
        <ecNumber evidence="3">2.3.1.9</ecNumber>
    </submittedName>
</protein>
<dbReference type="Gene3D" id="3.40.47.10">
    <property type="match status" value="1"/>
</dbReference>
<dbReference type="PANTHER" id="PTHR42870">
    <property type="entry name" value="ACETYL-COA C-ACETYLTRANSFERASE"/>
    <property type="match status" value="1"/>
</dbReference>
<proteinExistence type="predicted"/>
<dbReference type="NCBIfam" id="NF004720">
    <property type="entry name" value="PRK06064.1"/>
    <property type="match status" value="1"/>
</dbReference>
<sequence length="380" mass="40179">MQEVAILGVGQTAVREQWDQSIRQLAVTAGRAAMQDAGVEKVDAIYVGNMTSGNLNQQMQLGALVADYLHQHGAEAVKMEAACGSAGSAMRQGLLAVASGELDVVLVIGVEKMTEAPFKETTAALTTAADADYEIIHGVTFVGLNALIMRRYMHEYGYQRADFAPFALNAHANGAKNEKAMFQKPISQHIYEQGRIVADPISLFDASPIGDGAAALLLVPASKATKAIRVVGSASATDTLAVHDRHDMLWLKAAEHSVQRAYAQAGVGPNEIDLFELHDAFSVMAALSLEATGFAERGQGVRLAQEGEIFPNGRIPICTLGGLKARGHPVGATGLYQLAEATIQLRQQAGDAQIPSAKTAMTQNIGGSGATIVTHILQRP</sequence>
<dbReference type="EC" id="2.3.1.9" evidence="3"/>
<keyword evidence="3" id="KW-0808">Transferase</keyword>
<dbReference type="InterPro" id="IPR055140">
    <property type="entry name" value="Thiolase_C_2"/>
</dbReference>
<feature type="domain" description="Thiolase N-terminal" evidence="1">
    <location>
        <begin position="11"/>
        <end position="221"/>
    </location>
</feature>
<dbReference type="InterPro" id="IPR020616">
    <property type="entry name" value="Thiolase_N"/>
</dbReference>
<dbReference type="AlphaFoldDB" id="A0A3B0V3Z8"/>
<dbReference type="InterPro" id="IPR016039">
    <property type="entry name" value="Thiolase-like"/>
</dbReference>
<name>A0A3B0V3Z8_9ZZZZ</name>
<reference evidence="3" key="1">
    <citation type="submission" date="2018-06" db="EMBL/GenBank/DDBJ databases">
        <authorList>
            <person name="Zhirakovskaya E."/>
        </authorList>
    </citation>
    <scope>NUCLEOTIDE SEQUENCE</scope>
</reference>
<dbReference type="Pfam" id="PF00108">
    <property type="entry name" value="Thiolase_N"/>
    <property type="match status" value="1"/>
</dbReference>
<dbReference type="GO" id="GO:0003985">
    <property type="term" value="F:acetyl-CoA C-acetyltransferase activity"/>
    <property type="evidence" value="ECO:0007669"/>
    <property type="project" value="UniProtKB-EC"/>
</dbReference>
<dbReference type="EMBL" id="UOEU01000454">
    <property type="protein sequence ID" value="VAW33482.1"/>
    <property type="molecule type" value="Genomic_DNA"/>
</dbReference>
<dbReference type="InterPro" id="IPR002155">
    <property type="entry name" value="Thiolase"/>
</dbReference>
<accession>A0A3B0V3Z8</accession>
<dbReference type="PIRSF" id="PIRSF000429">
    <property type="entry name" value="Ac-CoA_Ac_transf"/>
    <property type="match status" value="1"/>
</dbReference>